<keyword evidence="8" id="KW-0067">ATP-binding</keyword>
<dbReference type="SUPFAM" id="SSF56112">
    <property type="entry name" value="Protein kinase-like (PK-like)"/>
    <property type="match status" value="1"/>
</dbReference>
<evidence type="ECO:0000256" key="3">
    <source>
        <dbReference type="ARBA" id="ARBA00022614"/>
    </source>
</evidence>
<accession>A0AAV9DK42</accession>
<dbReference type="InterPro" id="IPR011009">
    <property type="entry name" value="Kinase-like_dom_sf"/>
</dbReference>
<dbReference type="InterPro" id="IPR046959">
    <property type="entry name" value="PRK1-6/SRF4-like"/>
</dbReference>
<evidence type="ECO:0000256" key="12">
    <source>
        <dbReference type="ARBA" id="ARBA00023180"/>
    </source>
</evidence>
<dbReference type="PANTHER" id="PTHR48007:SF83">
    <property type="entry name" value="PROTEIN KINASE DOMAIN-CONTAINING PROTEIN"/>
    <property type="match status" value="1"/>
</dbReference>
<evidence type="ECO:0000256" key="9">
    <source>
        <dbReference type="ARBA" id="ARBA00022989"/>
    </source>
</evidence>
<reference evidence="16" key="2">
    <citation type="submission" date="2023-06" db="EMBL/GenBank/DDBJ databases">
        <authorList>
            <person name="Ma L."/>
            <person name="Liu K.-W."/>
            <person name="Li Z."/>
            <person name="Hsiao Y.-Y."/>
            <person name="Qi Y."/>
            <person name="Fu T."/>
            <person name="Tang G."/>
            <person name="Zhang D."/>
            <person name="Sun W.-H."/>
            <person name="Liu D.-K."/>
            <person name="Li Y."/>
            <person name="Chen G.-Z."/>
            <person name="Liu X.-D."/>
            <person name="Liao X.-Y."/>
            <person name="Jiang Y.-T."/>
            <person name="Yu X."/>
            <person name="Hao Y."/>
            <person name="Huang J."/>
            <person name="Zhao X.-W."/>
            <person name="Ke S."/>
            <person name="Chen Y.-Y."/>
            <person name="Wu W.-L."/>
            <person name="Hsu J.-L."/>
            <person name="Lin Y.-F."/>
            <person name="Huang M.-D."/>
            <person name="Li C.-Y."/>
            <person name="Huang L."/>
            <person name="Wang Z.-W."/>
            <person name="Zhao X."/>
            <person name="Zhong W.-Y."/>
            <person name="Peng D.-H."/>
            <person name="Ahmad S."/>
            <person name="Lan S."/>
            <person name="Zhang J.-S."/>
            <person name="Tsai W.-C."/>
            <person name="Van De Peer Y."/>
            <person name="Liu Z.-J."/>
        </authorList>
    </citation>
    <scope>NUCLEOTIDE SEQUENCE</scope>
    <source>
        <strain evidence="16">CP</strain>
        <tissue evidence="16">Leaves</tissue>
    </source>
</reference>
<dbReference type="InterPro" id="IPR032675">
    <property type="entry name" value="LRR_dom_sf"/>
</dbReference>
<dbReference type="SUPFAM" id="SSF52058">
    <property type="entry name" value="L domain-like"/>
    <property type="match status" value="1"/>
</dbReference>
<reference evidence="16" key="1">
    <citation type="journal article" date="2023" name="Nat. Commun.">
        <title>Diploid and tetraploid genomes of Acorus and the evolution of monocots.</title>
        <authorList>
            <person name="Ma L."/>
            <person name="Liu K.W."/>
            <person name="Li Z."/>
            <person name="Hsiao Y.Y."/>
            <person name="Qi Y."/>
            <person name="Fu T."/>
            <person name="Tang G.D."/>
            <person name="Zhang D."/>
            <person name="Sun W.H."/>
            <person name="Liu D.K."/>
            <person name="Li Y."/>
            <person name="Chen G.Z."/>
            <person name="Liu X.D."/>
            <person name="Liao X.Y."/>
            <person name="Jiang Y.T."/>
            <person name="Yu X."/>
            <person name="Hao Y."/>
            <person name="Huang J."/>
            <person name="Zhao X.W."/>
            <person name="Ke S."/>
            <person name="Chen Y.Y."/>
            <person name="Wu W.L."/>
            <person name="Hsu J.L."/>
            <person name="Lin Y.F."/>
            <person name="Huang M.D."/>
            <person name="Li C.Y."/>
            <person name="Huang L."/>
            <person name="Wang Z.W."/>
            <person name="Zhao X."/>
            <person name="Zhong W.Y."/>
            <person name="Peng D.H."/>
            <person name="Ahmad S."/>
            <person name="Lan S."/>
            <person name="Zhang J.S."/>
            <person name="Tsai W.C."/>
            <person name="Van de Peer Y."/>
            <person name="Liu Z.J."/>
        </authorList>
    </citation>
    <scope>NUCLEOTIDE SEQUENCE</scope>
    <source>
        <strain evidence="16">CP</strain>
    </source>
</reference>
<dbReference type="Proteomes" id="UP001180020">
    <property type="component" value="Unassembled WGS sequence"/>
</dbReference>
<sequence>MASPNPYCLLFLLLFFNHYTIVTSLNGEGLALLSLKKSISADPEGSLTNWNSSDENPCSWNGITCREAKVVSLSIPKTRLLGFLPSSLGNLSSLRHINLRNNKLFGTLPEQLFSIGGLQSLVLYGNSFVGSIPSEVGRLGYLQILDVSQNSLNGSIPNSIVGCKRLKTLDLHQNGFTGPMPIGIGSALVSLEKLDLSHNLLVGPIPPDIGSLTSIQGTLNLSHNLFSGPVPASLGNLPEKVYIDLTYNNLSGSIPQNGALVNRGPTAFLGNPGLCGPPLKNPCSPSVSAPSAFPHLPNDYPLRPRIRATSRRGSDKVEGEKGQKGRKECSCFRKDESETLSENVEQLDLVPLDNHVDFNLDELLKASAFVLGKSGIGIVYKVVLEDGLNFGGKSGMDTFSPMPWHVRLKIMKGIAKGLTYLHEFSPKKYVHGDLNPNNILLGANMEPYISDFGLGRLANIAGGSPMLQSNRMASEKLQSQPSEVSSINQVMNHALCYQAPEALKLLKPSQKWDVYSFGVILLELISGRSPMILLGTSEMDIVRWVQFCIEEKKPFSDVLDPFLAQEPEEDEMVAVLKIALACVQMNPERRPTIRHVSDALERMSS</sequence>
<dbReference type="SMART" id="SM00369">
    <property type="entry name" value="LRR_TYP"/>
    <property type="match status" value="3"/>
</dbReference>
<feature type="signal peptide" evidence="14">
    <location>
        <begin position="1"/>
        <end position="24"/>
    </location>
</feature>
<dbReference type="GO" id="GO:0016020">
    <property type="term" value="C:membrane"/>
    <property type="evidence" value="ECO:0007669"/>
    <property type="project" value="UniProtKB-SubCell"/>
</dbReference>
<proteinExistence type="predicted"/>
<dbReference type="GO" id="GO:0005524">
    <property type="term" value="F:ATP binding"/>
    <property type="evidence" value="ECO:0007669"/>
    <property type="project" value="UniProtKB-KW"/>
</dbReference>
<organism evidence="16 17">
    <name type="scientific">Acorus calamus</name>
    <name type="common">Sweet flag</name>
    <dbReference type="NCBI Taxonomy" id="4465"/>
    <lineage>
        <taxon>Eukaryota</taxon>
        <taxon>Viridiplantae</taxon>
        <taxon>Streptophyta</taxon>
        <taxon>Embryophyta</taxon>
        <taxon>Tracheophyta</taxon>
        <taxon>Spermatophyta</taxon>
        <taxon>Magnoliopsida</taxon>
        <taxon>Liliopsida</taxon>
        <taxon>Acoraceae</taxon>
        <taxon>Acorus</taxon>
    </lineage>
</organism>
<comment type="caution">
    <text evidence="16">The sequence shown here is derived from an EMBL/GenBank/DDBJ whole genome shotgun (WGS) entry which is preliminary data.</text>
</comment>
<keyword evidence="9" id="KW-1133">Transmembrane helix</keyword>
<dbReference type="PROSITE" id="PS50011">
    <property type="entry name" value="PROTEIN_KINASE_DOM"/>
    <property type="match status" value="1"/>
</dbReference>
<feature type="region of interest" description="Disordered" evidence="13">
    <location>
        <begin position="286"/>
        <end position="329"/>
    </location>
</feature>
<keyword evidence="12" id="KW-0325">Glycoprotein</keyword>
<dbReference type="GO" id="GO:0004672">
    <property type="term" value="F:protein kinase activity"/>
    <property type="evidence" value="ECO:0007669"/>
    <property type="project" value="InterPro"/>
</dbReference>
<protein>
    <submittedName>
        <fullName evidence="16">Inactive leucine-rich repeat receptor-like protein kinase</fullName>
    </submittedName>
</protein>
<evidence type="ECO:0000256" key="5">
    <source>
        <dbReference type="ARBA" id="ARBA00022729"/>
    </source>
</evidence>
<keyword evidence="16" id="KW-0418">Kinase</keyword>
<evidence type="ECO:0000256" key="1">
    <source>
        <dbReference type="ARBA" id="ARBA00004479"/>
    </source>
</evidence>
<keyword evidence="5 14" id="KW-0732">Signal</keyword>
<keyword evidence="2" id="KW-0597">Phosphoprotein</keyword>
<evidence type="ECO:0000256" key="13">
    <source>
        <dbReference type="SAM" id="MobiDB-lite"/>
    </source>
</evidence>
<dbReference type="Pfam" id="PF13855">
    <property type="entry name" value="LRR_8"/>
    <property type="match status" value="1"/>
</dbReference>
<evidence type="ECO:0000313" key="16">
    <source>
        <dbReference type="EMBL" id="KAK1301468.1"/>
    </source>
</evidence>
<dbReference type="InterPro" id="IPR013210">
    <property type="entry name" value="LRR_N_plant-typ"/>
</dbReference>
<evidence type="ECO:0000256" key="4">
    <source>
        <dbReference type="ARBA" id="ARBA00022692"/>
    </source>
</evidence>
<dbReference type="EMBL" id="JAUJYO010000012">
    <property type="protein sequence ID" value="KAK1301468.1"/>
    <property type="molecule type" value="Genomic_DNA"/>
</dbReference>
<feature type="domain" description="Protein kinase" evidence="15">
    <location>
        <begin position="261"/>
        <end position="603"/>
    </location>
</feature>
<keyword evidence="3" id="KW-0433">Leucine-rich repeat</keyword>
<dbReference type="FunFam" id="3.80.10.10:FF:000101">
    <property type="entry name" value="LRR receptor-like serine/threonine-protein kinase ERECTA"/>
    <property type="match status" value="1"/>
</dbReference>
<keyword evidence="4" id="KW-0812">Transmembrane</keyword>
<dbReference type="Gene3D" id="1.10.510.10">
    <property type="entry name" value="Transferase(Phosphotransferase) domain 1"/>
    <property type="match status" value="1"/>
</dbReference>
<feature type="chain" id="PRO_5043832753" evidence="14">
    <location>
        <begin position="25"/>
        <end position="605"/>
    </location>
</feature>
<keyword evidence="17" id="KW-1185">Reference proteome</keyword>
<evidence type="ECO:0000256" key="8">
    <source>
        <dbReference type="ARBA" id="ARBA00022840"/>
    </source>
</evidence>
<feature type="compositionally biased region" description="Basic and acidic residues" evidence="13">
    <location>
        <begin position="312"/>
        <end position="329"/>
    </location>
</feature>
<dbReference type="Pfam" id="PF00069">
    <property type="entry name" value="Pkinase"/>
    <property type="match status" value="1"/>
</dbReference>
<evidence type="ECO:0000256" key="14">
    <source>
        <dbReference type="SAM" id="SignalP"/>
    </source>
</evidence>
<gene>
    <name evidence="16" type="ORF">QJS10_CPB12g00460</name>
</gene>
<dbReference type="PANTHER" id="PTHR48007">
    <property type="entry name" value="LEUCINE-RICH REPEAT RECEPTOR-LIKE PROTEIN KINASE PXC1"/>
    <property type="match status" value="1"/>
</dbReference>
<name>A0AAV9DK42_ACOCL</name>
<dbReference type="InterPro" id="IPR000719">
    <property type="entry name" value="Prot_kinase_dom"/>
</dbReference>
<dbReference type="Pfam" id="PF00560">
    <property type="entry name" value="LRR_1"/>
    <property type="match status" value="3"/>
</dbReference>
<keyword evidence="7" id="KW-0547">Nucleotide-binding</keyword>
<keyword evidence="16" id="KW-0808">Transferase</keyword>
<dbReference type="Pfam" id="PF08263">
    <property type="entry name" value="LRRNT_2"/>
    <property type="match status" value="1"/>
</dbReference>
<dbReference type="InterPro" id="IPR001611">
    <property type="entry name" value="Leu-rich_rpt"/>
</dbReference>
<evidence type="ECO:0000313" key="17">
    <source>
        <dbReference type="Proteomes" id="UP001180020"/>
    </source>
</evidence>
<dbReference type="FunFam" id="3.80.10.10:FF:000722">
    <property type="entry name" value="Leucine-rich repeat receptor-like protein kinase"/>
    <property type="match status" value="1"/>
</dbReference>
<dbReference type="InterPro" id="IPR003591">
    <property type="entry name" value="Leu-rich_rpt_typical-subtyp"/>
</dbReference>
<keyword evidence="11 16" id="KW-0675">Receptor</keyword>
<dbReference type="PRINTS" id="PR00019">
    <property type="entry name" value="LEURICHRPT"/>
</dbReference>
<dbReference type="Gene3D" id="3.80.10.10">
    <property type="entry name" value="Ribonuclease Inhibitor"/>
    <property type="match status" value="2"/>
</dbReference>
<evidence type="ECO:0000256" key="10">
    <source>
        <dbReference type="ARBA" id="ARBA00023136"/>
    </source>
</evidence>
<evidence type="ECO:0000256" key="6">
    <source>
        <dbReference type="ARBA" id="ARBA00022737"/>
    </source>
</evidence>
<evidence type="ECO:0000256" key="2">
    <source>
        <dbReference type="ARBA" id="ARBA00022553"/>
    </source>
</evidence>
<dbReference type="AlphaFoldDB" id="A0AAV9DK42"/>
<evidence type="ECO:0000259" key="15">
    <source>
        <dbReference type="PROSITE" id="PS50011"/>
    </source>
</evidence>
<keyword evidence="6" id="KW-0677">Repeat</keyword>
<keyword evidence="10" id="KW-0472">Membrane</keyword>
<evidence type="ECO:0000256" key="7">
    <source>
        <dbReference type="ARBA" id="ARBA00022741"/>
    </source>
</evidence>
<evidence type="ECO:0000256" key="11">
    <source>
        <dbReference type="ARBA" id="ARBA00023170"/>
    </source>
</evidence>
<comment type="subcellular location">
    <subcellularLocation>
        <location evidence="1">Membrane</location>
        <topology evidence="1">Single-pass type I membrane protein</topology>
    </subcellularLocation>
</comment>